<comment type="caution">
    <text evidence="1">The sequence shown here is derived from an EMBL/GenBank/DDBJ whole genome shotgun (WGS) entry which is preliminary data.</text>
</comment>
<dbReference type="EMBL" id="JACHHJ010000002">
    <property type="protein sequence ID" value="MBB6450119.1"/>
    <property type="molecule type" value="Genomic_DNA"/>
</dbReference>
<dbReference type="AlphaFoldDB" id="A0A841PMZ4"/>
<dbReference type="Proteomes" id="UP000568839">
    <property type="component" value="Unassembled WGS sequence"/>
</dbReference>
<proteinExistence type="predicted"/>
<sequence length="157" mass="18639">MLSWYRNKWEVYVGIPQEEVKQLMQEIFEEWQVGYETSYAPPNKMYDGQHEQVILKTEQLTVVLIYVSADPISRVFSSFLSTRQHLGGITYLSIHYSRDSDAQLKTLLQQFSQRVPKDPWRITTHPRFQFAILLELMNKQKWKKFSANEKGEMDSDE</sequence>
<name>A0A841PMZ4_9BACL</name>
<protein>
    <submittedName>
        <fullName evidence="1">Uncharacterized protein</fullName>
    </submittedName>
</protein>
<gene>
    <name evidence="1" type="ORF">HNR44_002097</name>
</gene>
<organism evidence="1 2">
    <name type="scientific">Geomicrobium halophilum</name>
    <dbReference type="NCBI Taxonomy" id="549000"/>
    <lineage>
        <taxon>Bacteria</taxon>
        <taxon>Bacillati</taxon>
        <taxon>Bacillota</taxon>
        <taxon>Bacilli</taxon>
        <taxon>Bacillales</taxon>
        <taxon>Geomicrobium</taxon>
    </lineage>
</organism>
<dbReference type="RefSeq" id="WP_184404072.1">
    <property type="nucleotide sequence ID" value="NZ_JACHHJ010000002.1"/>
</dbReference>
<evidence type="ECO:0000313" key="2">
    <source>
        <dbReference type="Proteomes" id="UP000568839"/>
    </source>
</evidence>
<evidence type="ECO:0000313" key="1">
    <source>
        <dbReference type="EMBL" id="MBB6450119.1"/>
    </source>
</evidence>
<reference evidence="1 2" key="1">
    <citation type="submission" date="2020-08" db="EMBL/GenBank/DDBJ databases">
        <title>Genomic Encyclopedia of Type Strains, Phase IV (KMG-IV): sequencing the most valuable type-strain genomes for metagenomic binning, comparative biology and taxonomic classification.</title>
        <authorList>
            <person name="Goeker M."/>
        </authorList>
    </citation>
    <scope>NUCLEOTIDE SEQUENCE [LARGE SCALE GENOMIC DNA]</scope>
    <source>
        <strain evidence="1 2">DSM 21769</strain>
    </source>
</reference>
<keyword evidence="2" id="KW-1185">Reference proteome</keyword>
<accession>A0A841PMZ4</accession>